<dbReference type="NCBIfam" id="TIGR02432">
    <property type="entry name" value="lysidine_TilS_N"/>
    <property type="match status" value="1"/>
</dbReference>
<keyword evidence="11" id="KW-1185">Reference proteome</keyword>
<comment type="caution">
    <text evidence="10">The sequence shown here is derived from an EMBL/GenBank/DDBJ whole genome shotgun (WGS) entry which is preliminary data.</text>
</comment>
<dbReference type="Proteomes" id="UP000468766">
    <property type="component" value="Unassembled WGS sequence"/>
</dbReference>
<accession>A0A6I0F3P3</accession>
<evidence type="ECO:0000256" key="6">
    <source>
        <dbReference type="ARBA" id="ARBA00022840"/>
    </source>
</evidence>
<dbReference type="SUPFAM" id="SSF56037">
    <property type="entry name" value="PheT/TilS domain"/>
    <property type="match status" value="1"/>
</dbReference>
<dbReference type="InterPro" id="IPR014729">
    <property type="entry name" value="Rossmann-like_a/b/a_fold"/>
</dbReference>
<evidence type="ECO:0000256" key="7">
    <source>
        <dbReference type="ARBA" id="ARBA00048539"/>
    </source>
</evidence>
<evidence type="ECO:0000259" key="9">
    <source>
        <dbReference type="SMART" id="SM00977"/>
    </source>
</evidence>
<feature type="domain" description="Lysidine-tRNA(Ile) synthetase C-terminal" evidence="9">
    <location>
        <begin position="393"/>
        <end position="465"/>
    </location>
</feature>
<dbReference type="InterPro" id="IPR012094">
    <property type="entry name" value="tRNA_Ile_lys_synt"/>
</dbReference>
<dbReference type="SUPFAM" id="SSF82829">
    <property type="entry name" value="MesJ substrate recognition domain-like"/>
    <property type="match status" value="1"/>
</dbReference>
<evidence type="ECO:0000256" key="4">
    <source>
        <dbReference type="ARBA" id="ARBA00022694"/>
    </source>
</evidence>
<reference evidence="10 11" key="1">
    <citation type="submission" date="2019-10" db="EMBL/GenBank/DDBJ databases">
        <title>Whole-genome sequence of the extremophile Heliorestis acidaminivorans DSM 24790.</title>
        <authorList>
            <person name="Kyndt J.A."/>
            <person name="Meyer T.E."/>
        </authorList>
    </citation>
    <scope>NUCLEOTIDE SEQUENCE [LARGE SCALE GENOMIC DNA]</scope>
    <source>
        <strain evidence="10 11">DSM 24790</strain>
    </source>
</reference>
<dbReference type="SUPFAM" id="SSF52402">
    <property type="entry name" value="Adenine nucleotide alpha hydrolases-like"/>
    <property type="match status" value="1"/>
</dbReference>
<dbReference type="InterPro" id="IPR012796">
    <property type="entry name" value="Lysidine-tRNA-synth_C"/>
</dbReference>
<dbReference type="HAMAP" id="MF_01161">
    <property type="entry name" value="tRNA_Ile_lys_synt"/>
    <property type="match status" value="1"/>
</dbReference>
<dbReference type="InterPro" id="IPR011063">
    <property type="entry name" value="TilS/TtcA_N"/>
</dbReference>
<dbReference type="Gene3D" id="1.20.59.20">
    <property type="match status" value="1"/>
</dbReference>
<proteinExistence type="inferred from homology"/>
<protein>
    <recommendedName>
        <fullName evidence="8">tRNA(Ile)-lysidine synthase</fullName>
        <ecNumber evidence="8">6.3.4.19</ecNumber>
    </recommendedName>
    <alternativeName>
        <fullName evidence="8">tRNA(Ile)-2-lysyl-cytidine synthase</fullName>
    </alternativeName>
    <alternativeName>
        <fullName evidence="8">tRNA(Ile)-lysidine synthetase</fullName>
    </alternativeName>
</protein>
<evidence type="ECO:0000256" key="3">
    <source>
        <dbReference type="ARBA" id="ARBA00022598"/>
    </source>
</evidence>
<dbReference type="GO" id="GO:0032267">
    <property type="term" value="F:tRNA(Ile)-lysidine synthase activity"/>
    <property type="evidence" value="ECO:0007669"/>
    <property type="project" value="UniProtKB-EC"/>
</dbReference>
<keyword evidence="6 8" id="KW-0067">ATP-binding</keyword>
<evidence type="ECO:0000256" key="5">
    <source>
        <dbReference type="ARBA" id="ARBA00022741"/>
    </source>
</evidence>
<evidence type="ECO:0000313" key="10">
    <source>
        <dbReference type="EMBL" id="KAB2953071.1"/>
    </source>
</evidence>
<dbReference type="InterPro" id="IPR012795">
    <property type="entry name" value="tRNA_Ile_lys_synt_N"/>
</dbReference>
<name>A0A6I0F3P3_9FIRM</name>
<comment type="function">
    <text evidence="8">Ligates lysine onto the cytidine present at position 34 of the AUA codon-specific tRNA(Ile) that contains the anticodon CAU, in an ATP-dependent manner. Cytidine is converted to lysidine, thus changing the amino acid specificity of the tRNA from methionine to isoleucine.</text>
</comment>
<comment type="catalytic activity">
    <reaction evidence="7 8">
        <text>cytidine(34) in tRNA(Ile2) + L-lysine + ATP = lysidine(34) in tRNA(Ile2) + AMP + diphosphate + H(+)</text>
        <dbReference type="Rhea" id="RHEA:43744"/>
        <dbReference type="Rhea" id="RHEA-COMP:10625"/>
        <dbReference type="Rhea" id="RHEA-COMP:10670"/>
        <dbReference type="ChEBI" id="CHEBI:15378"/>
        <dbReference type="ChEBI" id="CHEBI:30616"/>
        <dbReference type="ChEBI" id="CHEBI:32551"/>
        <dbReference type="ChEBI" id="CHEBI:33019"/>
        <dbReference type="ChEBI" id="CHEBI:82748"/>
        <dbReference type="ChEBI" id="CHEBI:83665"/>
        <dbReference type="ChEBI" id="CHEBI:456215"/>
        <dbReference type="EC" id="6.3.4.19"/>
    </reaction>
</comment>
<evidence type="ECO:0000256" key="1">
    <source>
        <dbReference type="ARBA" id="ARBA00004496"/>
    </source>
</evidence>
<dbReference type="CDD" id="cd01992">
    <property type="entry name" value="TilS_N"/>
    <property type="match status" value="1"/>
</dbReference>
<dbReference type="Gene3D" id="3.40.50.620">
    <property type="entry name" value="HUPs"/>
    <property type="match status" value="1"/>
</dbReference>
<sequence length="471" mass="54354">MNTLTKGFCQSLENVEGFTKGQKIVLAISGGLDSTAMLWLFHEVAYQYGLQLVVAHYNHNLRGLESDGDEAFVKALAETLQLPFYSARPQEGYWQSSQGNKMDRARRLRYAFFQELAQKVDAQWIALAHHGDDQAETILFQLLRGSGLKGLAGMPLYHGNLMRPLLPFRRQELEDYMKSQSKAWRDDSSNESLEYSRNRLRHQVMPLLKSFNPRFVESINRTAELVRAEDRYLEQCAIESFEKIVAEESIHVPSLQKEALALQRRVLQIYLQKKLPSAFIGLEKIDEILHKLRLEVSANGEVTQVAGHRVIREGQLVKLLKDLPQNDLSYAYKLSLPLINEGRTVKSIPEAFGTVTLSYYEINEEKKSFFEAFTKQSNKQIFLDEKVLQAGDLVVRSRQRGDRFYPTGMDGSKKIKDFLIDKKIPRWERQHIPLLVAGKEVIWLMGYRADRRYVANRESRGVIEVRWDKNI</sequence>
<comment type="domain">
    <text evidence="8">The N-terminal region contains the highly conserved SGGXDS motif, predicted to be a P-loop motif involved in ATP binding.</text>
</comment>
<dbReference type="PANTHER" id="PTHR43033">
    <property type="entry name" value="TRNA(ILE)-LYSIDINE SYNTHASE-RELATED"/>
    <property type="match status" value="1"/>
</dbReference>
<keyword evidence="2 8" id="KW-0963">Cytoplasm</keyword>
<evidence type="ECO:0000256" key="8">
    <source>
        <dbReference type="HAMAP-Rule" id="MF_01161"/>
    </source>
</evidence>
<comment type="similarity">
    <text evidence="8">Belongs to the tRNA(Ile)-lysidine synthase family.</text>
</comment>
<dbReference type="GO" id="GO:0005524">
    <property type="term" value="F:ATP binding"/>
    <property type="evidence" value="ECO:0007669"/>
    <property type="project" value="UniProtKB-UniRule"/>
</dbReference>
<dbReference type="RefSeq" id="WP_151619731.1">
    <property type="nucleotide sequence ID" value="NZ_WBXO01000004.1"/>
</dbReference>
<gene>
    <name evidence="8 10" type="primary">tilS</name>
    <name evidence="10" type="ORF">F9B85_07350</name>
</gene>
<evidence type="ECO:0000313" key="11">
    <source>
        <dbReference type="Proteomes" id="UP000468766"/>
    </source>
</evidence>
<dbReference type="PANTHER" id="PTHR43033:SF1">
    <property type="entry name" value="TRNA(ILE)-LYSIDINE SYNTHASE-RELATED"/>
    <property type="match status" value="1"/>
</dbReference>
<organism evidence="10 11">
    <name type="scientific">Heliorestis acidaminivorans</name>
    <dbReference type="NCBI Taxonomy" id="553427"/>
    <lineage>
        <taxon>Bacteria</taxon>
        <taxon>Bacillati</taxon>
        <taxon>Bacillota</taxon>
        <taxon>Clostridia</taxon>
        <taxon>Eubacteriales</taxon>
        <taxon>Heliobacteriaceae</taxon>
        <taxon>Heliorestis</taxon>
    </lineage>
</organism>
<comment type="subcellular location">
    <subcellularLocation>
        <location evidence="1 8">Cytoplasm</location>
    </subcellularLocation>
</comment>
<dbReference type="EMBL" id="WBXO01000004">
    <property type="protein sequence ID" value="KAB2953071.1"/>
    <property type="molecule type" value="Genomic_DNA"/>
</dbReference>
<dbReference type="GO" id="GO:0005737">
    <property type="term" value="C:cytoplasm"/>
    <property type="evidence" value="ECO:0007669"/>
    <property type="project" value="UniProtKB-SubCell"/>
</dbReference>
<feature type="binding site" evidence="8">
    <location>
        <begin position="29"/>
        <end position="34"/>
    </location>
    <ligand>
        <name>ATP</name>
        <dbReference type="ChEBI" id="CHEBI:30616"/>
    </ligand>
</feature>
<dbReference type="NCBIfam" id="TIGR02433">
    <property type="entry name" value="lysidine_TilS_C"/>
    <property type="match status" value="1"/>
</dbReference>
<dbReference type="Pfam" id="PF01171">
    <property type="entry name" value="ATP_bind_3"/>
    <property type="match status" value="1"/>
</dbReference>
<dbReference type="AlphaFoldDB" id="A0A6I0F3P3"/>
<dbReference type="EC" id="6.3.4.19" evidence="8"/>
<evidence type="ECO:0000256" key="2">
    <source>
        <dbReference type="ARBA" id="ARBA00022490"/>
    </source>
</evidence>
<keyword evidence="5 8" id="KW-0547">Nucleotide-binding</keyword>
<dbReference type="SMART" id="SM00977">
    <property type="entry name" value="TilS_C"/>
    <property type="match status" value="1"/>
</dbReference>
<keyword evidence="4 8" id="KW-0819">tRNA processing</keyword>
<dbReference type="GO" id="GO:0006400">
    <property type="term" value="P:tRNA modification"/>
    <property type="evidence" value="ECO:0007669"/>
    <property type="project" value="UniProtKB-UniRule"/>
</dbReference>
<dbReference type="Pfam" id="PF11734">
    <property type="entry name" value="TilS_C"/>
    <property type="match status" value="1"/>
</dbReference>
<dbReference type="OrthoDB" id="9807403at2"/>
<keyword evidence="3 8" id="KW-0436">Ligase</keyword>